<proteinExistence type="predicted"/>
<dbReference type="RefSeq" id="WP_176805124.1">
    <property type="nucleotide sequence ID" value="NZ_JABXYJ010000015.1"/>
</dbReference>
<organism evidence="1 2">
    <name type="scientific">Undibacterium oligocarboniphilum</name>
    <dbReference type="NCBI Taxonomy" id="666702"/>
    <lineage>
        <taxon>Bacteria</taxon>
        <taxon>Pseudomonadati</taxon>
        <taxon>Pseudomonadota</taxon>
        <taxon>Betaproteobacteria</taxon>
        <taxon>Burkholderiales</taxon>
        <taxon>Oxalobacteraceae</taxon>
        <taxon>Undibacterium</taxon>
    </lineage>
</organism>
<keyword evidence="2" id="KW-1185">Reference proteome</keyword>
<dbReference type="Pfam" id="PF18143">
    <property type="entry name" value="HAD_SAK_2"/>
    <property type="match status" value="1"/>
</dbReference>
<name>A0A850QJY4_9BURK</name>
<dbReference type="EMBL" id="JABXYJ010000015">
    <property type="protein sequence ID" value="NVO79437.1"/>
    <property type="molecule type" value="Genomic_DNA"/>
</dbReference>
<comment type="caution">
    <text evidence="1">The sequence shown here is derived from an EMBL/GenBank/DDBJ whole genome shotgun (WGS) entry which is preliminary data.</text>
</comment>
<reference evidence="1 2" key="1">
    <citation type="submission" date="2020-06" db="EMBL/GenBank/DDBJ databases">
        <authorList>
            <person name="Qiu C."/>
            <person name="Liu Z."/>
        </authorList>
    </citation>
    <scope>NUCLEOTIDE SEQUENCE [LARGE SCALE GENOMIC DNA]</scope>
    <source>
        <strain evidence="1 2">EM 1</strain>
    </source>
</reference>
<gene>
    <name evidence="1" type="ORF">HV832_16590</name>
</gene>
<accession>A0A850QJY4</accession>
<dbReference type="AlphaFoldDB" id="A0A850QJY4"/>
<evidence type="ECO:0000313" key="1">
    <source>
        <dbReference type="EMBL" id="NVO79437.1"/>
    </source>
</evidence>
<protein>
    <submittedName>
        <fullName evidence="1">Uncharacterized protein</fullName>
    </submittedName>
</protein>
<sequence>MILFLDFDGFLHPEPCYDDKQLFCCLPRLENVLRDFQIVQTVISSTWREKRSLDELKVFFAADIAPRIIGATPPWQTISEIIAMVGYQRHA</sequence>
<evidence type="ECO:0000313" key="2">
    <source>
        <dbReference type="Proteomes" id="UP000588051"/>
    </source>
</evidence>
<dbReference type="Proteomes" id="UP000588051">
    <property type="component" value="Unassembled WGS sequence"/>
</dbReference>